<protein>
    <submittedName>
        <fullName evidence="2">Uncharacterized protein</fullName>
    </submittedName>
</protein>
<dbReference type="KEGG" id="kps:KPNJ2_04670"/>
<dbReference type="Proteomes" id="UP000019586">
    <property type="component" value="Chromosome"/>
</dbReference>
<evidence type="ECO:0000313" key="3">
    <source>
        <dbReference type="Proteomes" id="UP000019586"/>
    </source>
</evidence>
<dbReference type="HOGENOM" id="CLU_2450683_0_0_6"/>
<feature type="compositionally biased region" description="Basic and acidic residues" evidence="1">
    <location>
        <begin position="47"/>
        <end position="60"/>
    </location>
</feature>
<proteinExistence type="predicted"/>
<evidence type="ECO:0000256" key="1">
    <source>
        <dbReference type="SAM" id="MobiDB-lite"/>
    </source>
</evidence>
<dbReference type="EMBL" id="CP006918">
    <property type="protein sequence ID" value="AHM81446.1"/>
    <property type="molecule type" value="Genomic_DNA"/>
</dbReference>
<dbReference type="AlphaFoldDB" id="W8VI35"/>
<accession>W8VI35</accession>
<sequence>MHPPAAYSQQGDRHQQQPERGKGNDNKTEDAVLRVNAGCQTPGRQRRGGDQYIGEKKRPELPSTGASAKVKGLFPAAQIRLSIGHCFSP</sequence>
<feature type="region of interest" description="Disordered" evidence="1">
    <location>
        <begin position="1"/>
        <end position="66"/>
    </location>
</feature>
<evidence type="ECO:0000313" key="2">
    <source>
        <dbReference type="EMBL" id="AHM81446.1"/>
    </source>
</evidence>
<reference evidence="2 3" key="1">
    <citation type="journal article" date="2014" name="Proc. Natl. Acad. Sci. U.S.A.">
        <title>Molecular dissection of the evolution of carbapenem-resistant multilocus sequence type 258 Klebsiella pneumoniae.</title>
        <authorList>
            <person name="Deleo F.R."/>
            <person name="Chen L."/>
            <person name="Porcella S.F."/>
            <person name="Martens C.A."/>
            <person name="Kobayashi S.D."/>
            <person name="Porter A.R."/>
            <person name="Chavda K.D."/>
            <person name="Jacobs M.R."/>
            <person name="Mathema B."/>
            <person name="Olsen R.J."/>
            <person name="Bonomo R.A."/>
            <person name="Musser J.M."/>
            <person name="Kreiswirth B.N."/>
        </authorList>
    </citation>
    <scope>NUCLEOTIDE SEQUENCE [LARGE SCALE GENOMIC DNA]</scope>
    <source>
        <strain evidence="2">30684/NJST258_2</strain>
    </source>
</reference>
<name>W8VI35_KLEPN</name>
<organism evidence="2 3">
    <name type="scientific">Klebsiella pneumoniae 30684/NJST258_2</name>
    <dbReference type="NCBI Taxonomy" id="1420013"/>
    <lineage>
        <taxon>Bacteria</taxon>
        <taxon>Pseudomonadati</taxon>
        <taxon>Pseudomonadota</taxon>
        <taxon>Gammaproteobacteria</taxon>
        <taxon>Enterobacterales</taxon>
        <taxon>Enterobacteriaceae</taxon>
        <taxon>Klebsiella/Raoultella group</taxon>
        <taxon>Klebsiella</taxon>
        <taxon>Klebsiella pneumoniae complex</taxon>
    </lineage>
</organism>
<feature type="compositionally biased region" description="Basic and acidic residues" evidence="1">
    <location>
        <begin position="11"/>
        <end position="32"/>
    </location>
</feature>
<gene>
    <name evidence="2" type="ORF">KPNJ2_04670</name>
</gene>